<dbReference type="GO" id="GO:0008381">
    <property type="term" value="F:mechanosensitive monoatomic ion channel activity"/>
    <property type="evidence" value="ECO:0007669"/>
    <property type="project" value="TreeGrafter"/>
</dbReference>
<keyword evidence="1" id="KW-1133">Transmembrane helix</keyword>
<dbReference type="PANTHER" id="PTHR23302:SF66">
    <property type="entry name" value="TRANSMEMBRANE CHANNEL-LIKE PROTEIN"/>
    <property type="match status" value="1"/>
</dbReference>
<evidence type="ECO:0000313" key="3">
    <source>
        <dbReference type="Proteomes" id="UP000281406"/>
    </source>
</evidence>
<keyword evidence="1" id="KW-0472">Membrane</keyword>
<reference evidence="2 3" key="1">
    <citation type="submission" date="2018-10" db="EMBL/GenBank/DDBJ databases">
        <title>Genome assembly for a Yunnan-Guizhou Plateau 3E fish, Anabarilius grahami (Regan), and its evolutionary and genetic applications.</title>
        <authorList>
            <person name="Jiang W."/>
        </authorList>
    </citation>
    <scope>NUCLEOTIDE SEQUENCE [LARGE SCALE GENOMIC DNA]</scope>
    <source>
        <strain evidence="2">AG-KIZ</strain>
        <tissue evidence="2">Muscle</tissue>
    </source>
</reference>
<evidence type="ECO:0000313" key="2">
    <source>
        <dbReference type="EMBL" id="ROL43744.1"/>
    </source>
</evidence>
<evidence type="ECO:0000256" key="1">
    <source>
        <dbReference type="SAM" id="Phobius"/>
    </source>
</evidence>
<protein>
    <submittedName>
        <fullName evidence="2">Transmembrane channel-like protein 7</fullName>
    </submittedName>
</protein>
<proteinExistence type="predicted"/>
<name>A0A3N0YCC1_ANAGA</name>
<dbReference type="PANTHER" id="PTHR23302">
    <property type="entry name" value="TRANSMEMBRANE CHANNEL-RELATED"/>
    <property type="match status" value="1"/>
</dbReference>
<organism evidence="2 3">
    <name type="scientific">Anabarilius grahami</name>
    <name type="common">Kanglang fish</name>
    <name type="synonym">Barilius grahami</name>
    <dbReference type="NCBI Taxonomy" id="495550"/>
    <lineage>
        <taxon>Eukaryota</taxon>
        <taxon>Metazoa</taxon>
        <taxon>Chordata</taxon>
        <taxon>Craniata</taxon>
        <taxon>Vertebrata</taxon>
        <taxon>Euteleostomi</taxon>
        <taxon>Actinopterygii</taxon>
        <taxon>Neopterygii</taxon>
        <taxon>Teleostei</taxon>
        <taxon>Ostariophysi</taxon>
        <taxon>Cypriniformes</taxon>
        <taxon>Xenocyprididae</taxon>
        <taxon>Xenocypridinae</taxon>
        <taxon>Xenocypridinae incertae sedis</taxon>
        <taxon>Anabarilius</taxon>
    </lineage>
</organism>
<dbReference type="OrthoDB" id="1936208at2759"/>
<dbReference type="InterPro" id="IPR038900">
    <property type="entry name" value="TMC"/>
</dbReference>
<sequence>MMMFVRTDDSCSSDLSSDSCEYYQTEIFGLLPSSQAHLRTHADAVTHDSDESFHLDRVSWNPSVPLRALPVCLQDKRDIRKQQNLQRSSIGNWESWRRSQQTTRRRIKEHVGRALSRLLPWSHTLHKIEGQFGVGVKAYFVFLRYLLCLNLLYCVIIAGSVLTPTLVFRENSSMNGEGLLSLKRPVHTKYDNYNDIALKIIIRKNRGADITTITITEQLFLS</sequence>
<keyword evidence="1 2" id="KW-0812">Transmembrane</keyword>
<dbReference type="Proteomes" id="UP000281406">
    <property type="component" value="Unassembled WGS sequence"/>
</dbReference>
<comment type="caution">
    <text evidence="2">The sequence shown here is derived from an EMBL/GenBank/DDBJ whole genome shotgun (WGS) entry which is preliminary data.</text>
</comment>
<dbReference type="AlphaFoldDB" id="A0A3N0YCC1"/>
<dbReference type="GO" id="GO:0005886">
    <property type="term" value="C:plasma membrane"/>
    <property type="evidence" value="ECO:0007669"/>
    <property type="project" value="InterPro"/>
</dbReference>
<accession>A0A3N0YCC1</accession>
<keyword evidence="3" id="KW-1185">Reference proteome</keyword>
<dbReference type="EMBL" id="RJVU01047220">
    <property type="protein sequence ID" value="ROL43744.1"/>
    <property type="molecule type" value="Genomic_DNA"/>
</dbReference>
<gene>
    <name evidence="2" type="ORF">DPX16_4578</name>
</gene>
<feature type="transmembrane region" description="Helical" evidence="1">
    <location>
        <begin position="145"/>
        <end position="168"/>
    </location>
</feature>